<protein>
    <submittedName>
        <fullName evidence="2">Uncharacterized protein</fullName>
    </submittedName>
</protein>
<evidence type="ECO:0000313" key="2">
    <source>
        <dbReference type="EMBL" id="KAK2853371.1"/>
    </source>
</evidence>
<gene>
    <name evidence="2" type="ORF">Q5P01_006032</name>
</gene>
<feature type="compositionally biased region" description="Polar residues" evidence="1">
    <location>
        <begin position="136"/>
        <end position="146"/>
    </location>
</feature>
<evidence type="ECO:0000313" key="3">
    <source>
        <dbReference type="Proteomes" id="UP001187415"/>
    </source>
</evidence>
<feature type="compositionally biased region" description="Polar residues" evidence="1">
    <location>
        <begin position="221"/>
        <end position="231"/>
    </location>
</feature>
<accession>A0AA88N7C9</accession>
<feature type="region of interest" description="Disordered" evidence="1">
    <location>
        <begin position="192"/>
        <end position="231"/>
    </location>
</feature>
<sequence>MIDCERPSPLGFGPAGKSALVPELTAHTHTHSLAAMPQRYSHQRRKASTAAARRMERRRRDQGKSSNNNKPTSSHSQRSKKLAMLSRSLMLCHSKTNDDCLEEKHAGEVSDGCRTWSPSWKTDVSARDHTGYRGTENGQCRTTQQSMREKSGVSETNHQVHHTTDPRESKRSIRRSFSIKESSIWKMCVATGPTEEVCGPQMADNSVQTEDKDTNVEPGGTEQTSTEAAAS</sequence>
<feature type="region of interest" description="Disordered" evidence="1">
    <location>
        <begin position="32"/>
        <end position="81"/>
    </location>
</feature>
<proteinExistence type="predicted"/>
<evidence type="ECO:0000256" key="1">
    <source>
        <dbReference type="SAM" id="MobiDB-lite"/>
    </source>
</evidence>
<name>A0AA88N7C9_CHASR</name>
<keyword evidence="3" id="KW-1185">Reference proteome</keyword>
<feature type="region of interest" description="Disordered" evidence="1">
    <location>
        <begin position="121"/>
        <end position="175"/>
    </location>
</feature>
<reference evidence="2" key="1">
    <citation type="submission" date="2023-07" db="EMBL/GenBank/DDBJ databases">
        <title>Chromosome-level Genome Assembly of Striped Snakehead (Channa striata).</title>
        <authorList>
            <person name="Liu H."/>
        </authorList>
    </citation>
    <scope>NUCLEOTIDE SEQUENCE</scope>
    <source>
        <strain evidence="2">Gz</strain>
        <tissue evidence="2">Muscle</tissue>
    </source>
</reference>
<feature type="compositionally biased region" description="Polar residues" evidence="1">
    <location>
        <begin position="64"/>
        <end position="76"/>
    </location>
</feature>
<comment type="caution">
    <text evidence="2">The sequence shown here is derived from an EMBL/GenBank/DDBJ whole genome shotgun (WGS) entry which is preliminary data.</text>
</comment>
<dbReference type="EMBL" id="JAUPFM010000004">
    <property type="protein sequence ID" value="KAK2853371.1"/>
    <property type="molecule type" value="Genomic_DNA"/>
</dbReference>
<organism evidence="2 3">
    <name type="scientific">Channa striata</name>
    <name type="common">Snakehead murrel</name>
    <name type="synonym">Ophicephalus striatus</name>
    <dbReference type="NCBI Taxonomy" id="64152"/>
    <lineage>
        <taxon>Eukaryota</taxon>
        <taxon>Metazoa</taxon>
        <taxon>Chordata</taxon>
        <taxon>Craniata</taxon>
        <taxon>Vertebrata</taxon>
        <taxon>Euteleostomi</taxon>
        <taxon>Actinopterygii</taxon>
        <taxon>Neopterygii</taxon>
        <taxon>Teleostei</taxon>
        <taxon>Neoteleostei</taxon>
        <taxon>Acanthomorphata</taxon>
        <taxon>Anabantaria</taxon>
        <taxon>Anabantiformes</taxon>
        <taxon>Channoidei</taxon>
        <taxon>Channidae</taxon>
        <taxon>Channa</taxon>
    </lineage>
</organism>
<dbReference type="AlphaFoldDB" id="A0AA88N7C9"/>
<dbReference type="Proteomes" id="UP001187415">
    <property type="component" value="Unassembled WGS sequence"/>
</dbReference>
<feature type="compositionally biased region" description="Basic and acidic residues" evidence="1">
    <location>
        <begin position="162"/>
        <end position="171"/>
    </location>
</feature>